<reference evidence="2 3" key="1">
    <citation type="submission" date="2015-04" db="EMBL/GenBank/DDBJ databases">
        <authorList>
            <person name="Heijne W.H."/>
            <person name="Fedorova N.D."/>
            <person name="Nierman W.C."/>
            <person name="Vollebregt A.W."/>
            <person name="Zhao Z."/>
            <person name="Wu L."/>
            <person name="Kumar M."/>
            <person name="Stam H."/>
            <person name="van den Berg M.A."/>
            <person name="Pel H.J."/>
        </authorList>
    </citation>
    <scope>NUCLEOTIDE SEQUENCE [LARGE SCALE GENOMIC DNA]</scope>
    <source>
        <strain evidence="2 3">CBS 393.64</strain>
    </source>
</reference>
<accession>A0A0F4YP25</accession>
<evidence type="ECO:0000313" key="2">
    <source>
        <dbReference type="EMBL" id="KKA20017.1"/>
    </source>
</evidence>
<feature type="compositionally biased region" description="Acidic residues" evidence="1">
    <location>
        <begin position="68"/>
        <end position="97"/>
    </location>
</feature>
<proteinExistence type="predicted"/>
<dbReference type="OrthoDB" id="4226581at2759"/>
<dbReference type="RefSeq" id="XP_013326629.1">
    <property type="nucleotide sequence ID" value="XM_013471175.1"/>
</dbReference>
<organism evidence="2 3">
    <name type="scientific">Rasamsonia emersonii (strain ATCC 16479 / CBS 393.64 / IMI 116815)</name>
    <dbReference type="NCBI Taxonomy" id="1408163"/>
    <lineage>
        <taxon>Eukaryota</taxon>
        <taxon>Fungi</taxon>
        <taxon>Dikarya</taxon>
        <taxon>Ascomycota</taxon>
        <taxon>Pezizomycotina</taxon>
        <taxon>Eurotiomycetes</taxon>
        <taxon>Eurotiomycetidae</taxon>
        <taxon>Eurotiales</taxon>
        <taxon>Trichocomaceae</taxon>
        <taxon>Rasamsonia</taxon>
    </lineage>
</organism>
<dbReference type="EMBL" id="LASV01000297">
    <property type="protein sequence ID" value="KKA20017.1"/>
    <property type="molecule type" value="Genomic_DNA"/>
</dbReference>
<dbReference type="Proteomes" id="UP000053958">
    <property type="component" value="Unassembled WGS sequence"/>
</dbReference>
<comment type="caution">
    <text evidence="2">The sequence shown here is derived from an EMBL/GenBank/DDBJ whole genome shotgun (WGS) entry which is preliminary data.</text>
</comment>
<keyword evidence="3" id="KW-1185">Reference proteome</keyword>
<dbReference type="GeneID" id="25318280"/>
<evidence type="ECO:0000256" key="1">
    <source>
        <dbReference type="SAM" id="MobiDB-lite"/>
    </source>
</evidence>
<name>A0A0F4YP25_RASE3</name>
<dbReference type="AlphaFoldDB" id="A0A0F4YP25"/>
<protein>
    <submittedName>
        <fullName evidence="2">Uncharacterized protein</fullName>
    </submittedName>
</protein>
<dbReference type="STRING" id="1408163.A0A0F4YP25"/>
<evidence type="ECO:0000313" key="3">
    <source>
        <dbReference type="Proteomes" id="UP000053958"/>
    </source>
</evidence>
<feature type="region of interest" description="Disordered" evidence="1">
    <location>
        <begin position="67"/>
        <end position="103"/>
    </location>
</feature>
<gene>
    <name evidence="2" type="ORF">T310_5960</name>
</gene>
<sequence length="294" mass="34352">MDSSMKAKRRRILDDIRRICSVQVSLSANGERIQFNPCYFEPLSPQIIRNHPITDPEWDQVRPLNYYSEEDSEEDTEEDTEEDMEEDTEDSGSESSDDIARGSSIDIRDIDRAEIITEHLYGHLDASSREGLLPFHQTLWDFSPFERGPTDKGRWRKDLYLHNDCMETSWRTSGVLEDTSYVFPHAVFYMHQDIRADNHGNLTICELKAIMRVMRIRISLKEYRQHLVLPVLILSFMGPQHGRIIQAHHDGDNMIIQRSQLFEIRDEETAPVELFLRYYLSQPVGLFTATLCVR</sequence>